<sequence length="315" mass="35339">MKKLLTALVLSMILFGCSTSIPVQMTVPPNLNYGGARTIGVIPFTTSSEDASEATKDLRYYFSWYNSRALHDDLKLASALTSKVESVLASSDYFTVISTEQLQQQAANGTITAEAVVTGKIASVLDDYNKEYNERTDADGNTTKVPEYTREAQITVVFKILSASDLTVLDTIEYTVTAKDTANKYEALKSKEAVRFQAIDRIVNKVTYDLIPKTYTEYRTMAKLENDKDPRVERINDLIKGDFYQEAYDLYMEIYSETSDFAALYNAILLTEVMGDYDKALDDMTQLAKTSGDKRAIAQMNRMKKQKADREALGE</sequence>
<evidence type="ECO:0008006" key="4">
    <source>
        <dbReference type="Google" id="ProtNLM"/>
    </source>
</evidence>
<keyword evidence="3" id="KW-1185">Reference proteome</keyword>
<dbReference type="AlphaFoldDB" id="E1R8D9"/>
<dbReference type="EMBL" id="CP002116">
    <property type="protein sequence ID" value="ADK79283.1"/>
    <property type="molecule type" value="Genomic_DNA"/>
</dbReference>
<evidence type="ECO:0000256" key="1">
    <source>
        <dbReference type="SAM" id="SignalP"/>
    </source>
</evidence>
<dbReference type="PROSITE" id="PS51257">
    <property type="entry name" value="PROKAR_LIPOPROTEIN"/>
    <property type="match status" value="1"/>
</dbReference>
<feature type="signal peptide" evidence="1">
    <location>
        <begin position="1"/>
        <end position="25"/>
    </location>
</feature>
<dbReference type="KEGG" id="ssm:Spirs_0126"/>
<accession>E1R8D9</accession>
<gene>
    <name evidence="2" type="ordered locus">Spirs_0126</name>
</gene>
<reference evidence="2 3" key="1">
    <citation type="journal article" date="2010" name="Stand. Genomic Sci.">
        <title>Complete genome sequence of Spirochaeta smaragdinae type strain (SEBR 4228).</title>
        <authorList>
            <person name="Mavromatis K."/>
            <person name="Yasawong M."/>
            <person name="Chertkov O."/>
            <person name="Lapidus A."/>
            <person name="Lucas S."/>
            <person name="Nolan M."/>
            <person name="Del Rio T.G."/>
            <person name="Tice H."/>
            <person name="Cheng J.F."/>
            <person name="Pitluck S."/>
            <person name="Liolios K."/>
            <person name="Ivanova N."/>
            <person name="Tapia R."/>
            <person name="Han C."/>
            <person name="Bruce D."/>
            <person name="Goodwin L."/>
            <person name="Pati A."/>
            <person name="Chen A."/>
            <person name="Palaniappan K."/>
            <person name="Land M."/>
            <person name="Hauser L."/>
            <person name="Chang Y.J."/>
            <person name="Jeffries C.D."/>
            <person name="Detter J.C."/>
            <person name="Rohde M."/>
            <person name="Brambilla E."/>
            <person name="Spring S."/>
            <person name="Goker M."/>
            <person name="Sikorski J."/>
            <person name="Woyke T."/>
            <person name="Bristow J."/>
            <person name="Eisen J.A."/>
            <person name="Markowitz V."/>
            <person name="Hugenholtz P."/>
            <person name="Klenk H.P."/>
            <person name="Kyrpides N.C."/>
        </authorList>
    </citation>
    <scope>NUCLEOTIDE SEQUENCE [LARGE SCALE GENOMIC DNA]</scope>
    <source>
        <strain evidence="3">DSM 11293 / JCM 15392 / SEBR 4228</strain>
    </source>
</reference>
<evidence type="ECO:0000313" key="2">
    <source>
        <dbReference type="EMBL" id="ADK79283.1"/>
    </source>
</evidence>
<dbReference type="OrthoDB" id="367477at2"/>
<dbReference type="eggNOG" id="COG2063">
    <property type="taxonomic scope" value="Bacteria"/>
</dbReference>
<keyword evidence="1" id="KW-0732">Signal</keyword>
<dbReference type="RefSeq" id="WP_013252747.1">
    <property type="nucleotide sequence ID" value="NC_014364.1"/>
</dbReference>
<feature type="chain" id="PRO_5003150772" description="Lipoprotein" evidence="1">
    <location>
        <begin position="26"/>
        <end position="315"/>
    </location>
</feature>
<name>E1R8D9_SEDSS</name>
<dbReference type="STRING" id="573413.Spirs_0126"/>
<proteinExistence type="predicted"/>
<evidence type="ECO:0000313" key="3">
    <source>
        <dbReference type="Proteomes" id="UP000002318"/>
    </source>
</evidence>
<organism evidence="2 3">
    <name type="scientific">Sediminispirochaeta smaragdinae (strain DSM 11293 / JCM 15392 / SEBR 4228)</name>
    <name type="common">Spirochaeta smaragdinae</name>
    <dbReference type="NCBI Taxonomy" id="573413"/>
    <lineage>
        <taxon>Bacteria</taxon>
        <taxon>Pseudomonadati</taxon>
        <taxon>Spirochaetota</taxon>
        <taxon>Spirochaetia</taxon>
        <taxon>Spirochaetales</taxon>
        <taxon>Spirochaetaceae</taxon>
        <taxon>Sediminispirochaeta</taxon>
    </lineage>
</organism>
<protein>
    <recommendedName>
        <fullName evidence="4">Lipoprotein</fullName>
    </recommendedName>
</protein>
<dbReference type="Proteomes" id="UP000002318">
    <property type="component" value="Chromosome"/>
</dbReference>
<dbReference type="HOGENOM" id="CLU_882518_0_0_12"/>